<accession>A0AAC9LLE8</accession>
<organism evidence="1 2">
    <name type="scientific">Lacinutrix venerupis</name>
    <dbReference type="NCBI Taxonomy" id="1486034"/>
    <lineage>
        <taxon>Bacteria</taxon>
        <taxon>Pseudomonadati</taxon>
        <taxon>Bacteroidota</taxon>
        <taxon>Flavobacteriia</taxon>
        <taxon>Flavobacteriales</taxon>
        <taxon>Flavobacteriaceae</taxon>
        <taxon>Lacinutrix</taxon>
    </lineage>
</organism>
<dbReference type="Proteomes" id="UP000187506">
    <property type="component" value="Chromosome"/>
</dbReference>
<dbReference type="KEGG" id="lvn:BWR22_05215"/>
<evidence type="ECO:0000313" key="1">
    <source>
        <dbReference type="EMBL" id="APX99732.1"/>
    </source>
</evidence>
<dbReference type="AlphaFoldDB" id="A0AAC9LLE8"/>
<evidence type="ECO:0000313" key="2">
    <source>
        <dbReference type="Proteomes" id="UP000187506"/>
    </source>
</evidence>
<protein>
    <submittedName>
        <fullName evidence="1">Uncharacterized protein</fullName>
    </submittedName>
</protein>
<gene>
    <name evidence="1" type="ORF">BWR22_05215</name>
</gene>
<dbReference type="EMBL" id="CP019352">
    <property type="protein sequence ID" value="APX99732.1"/>
    <property type="molecule type" value="Genomic_DNA"/>
</dbReference>
<sequence>MFASDFPTENRRAQTRNFSYAKPLALMLEQVCGIKKASLFFCFFLSFKKVKTEKTMLPNFEKHAV</sequence>
<keyword evidence="2" id="KW-1185">Reference proteome</keyword>
<reference evidence="1 2" key="1">
    <citation type="submission" date="2017-01" db="EMBL/GenBank/DDBJ databases">
        <title>Complete genome of Lacinutrix venerupis DOK2-8 isolated from seawater in Dokdo.</title>
        <authorList>
            <person name="Chi W.-J."/>
            <person name="Kim J.H."/>
        </authorList>
    </citation>
    <scope>NUCLEOTIDE SEQUENCE [LARGE SCALE GENOMIC DNA]</scope>
    <source>
        <strain evidence="1 2">DOK2-8</strain>
    </source>
</reference>
<name>A0AAC9LLE8_9FLAO</name>
<proteinExistence type="predicted"/>